<proteinExistence type="predicted"/>
<gene>
    <name evidence="5" type="ORF">DW905_14405</name>
</gene>
<dbReference type="Gene3D" id="2.60.120.10">
    <property type="entry name" value="Jelly Rolls"/>
    <property type="match status" value="1"/>
</dbReference>
<dbReference type="SUPFAM" id="SSF51215">
    <property type="entry name" value="Regulatory protein AraC"/>
    <property type="match status" value="1"/>
</dbReference>
<dbReference type="RefSeq" id="WP_117536125.1">
    <property type="nucleotide sequence ID" value="NZ_QVEZ01000018.1"/>
</dbReference>
<protein>
    <submittedName>
        <fullName evidence="5">AraC family transcriptional regulator</fullName>
    </submittedName>
</protein>
<accession>A0A3E2UZN5</accession>
<dbReference type="GO" id="GO:0003700">
    <property type="term" value="F:DNA-binding transcription factor activity"/>
    <property type="evidence" value="ECO:0007669"/>
    <property type="project" value="InterPro"/>
</dbReference>
<dbReference type="EMBL" id="QVEZ01000018">
    <property type="protein sequence ID" value="RGC03297.1"/>
    <property type="molecule type" value="Genomic_DNA"/>
</dbReference>
<evidence type="ECO:0000313" key="5">
    <source>
        <dbReference type="EMBL" id="RGC03297.1"/>
    </source>
</evidence>
<dbReference type="PROSITE" id="PS01124">
    <property type="entry name" value="HTH_ARAC_FAMILY_2"/>
    <property type="match status" value="1"/>
</dbReference>
<dbReference type="PANTHER" id="PTHR43280:SF2">
    <property type="entry name" value="HTH-TYPE TRANSCRIPTIONAL REGULATOR EXSA"/>
    <property type="match status" value="1"/>
</dbReference>
<keyword evidence="2" id="KW-0238">DNA-binding</keyword>
<dbReference type="GO" id="GO:0043565">
    <property type="term" value="F:sequence-specific DNA binding"/>
    <property type="evidence" value="ECO:0007669"/>
    <property type="project" value="InterPro"/>
</dbReference>
<dbReference type="InterPro" id="IPR018060">
    <property type="entry name" value="HTH_AraC"/>
</dbReference>
<evidence type="ECO:0000256" key="3">
    <source>
        <dbReference type="ARBA" id="ARBA00023163"/>
    </source>
</evidence>
<evidence type="ECO:0000259" key="4">
    <source>
        <dbReference type="PROSITE" id="PS01124"/>
    </source>
</evidence>
<dbReference type="CDD" id="cd02208">
    <property type="entry name" value="cupin_RmlC-like"/>
    <property type="match status" value="1"/>
</dbReference>
<dbReference type="InterPro" id="IPR014710">
    <property type="entry name" value="RmlC-like_jellyroll"/>
</dbReference>
<dbReference type="InterPro" id="IPR003313">
    <property type="entry name" value="AraC-bd"/>
</dbReference>
<dbReference type="InterPro" id="IPR037923">
    <property type="entry name" value="HTH-like"/>
</dbReference>
<dbReference type="Proteomes" id="UP000261079">
    <property type="component" value="Unassembled WGS sequence"/>
</dbReference>
<dbReference type="PRINTS" id="PR00032">
    <property type="entry name" value="HTHARAC"/>
</dbReference>
<dbReference type="InterPro" id="IPR020449">
    <property type="entry name" value="Tscrpt_reg_AraC-type_HTH"/>
</dbReference>
<dbReference type="SMART" id="SM00342">
    <property type="entry name" value="HTH_ARAC"/>
    <property type="match status" value="1"/>
</dbReference>
<evidence type="ECO:0000256" key="1">
    <source>
        <dbReference type="ARBA" id="ARBA00023015"/>
    </source>
</evidence>
<reference evidence="5 6" key="1">
    <citation type="submission" date="2018-08" db="EMBL/GenBank/DDBJ databases">
        <title>A genome reference for cultivated species of the human gut microbiota.</title>
        <authorList>
            <person name="Zou Y."/>
            <person name="Xue W."/>
            <person name="Luo G."/>
        </authorList>
    </citation>
    <scope>NUCLEOTIDE SEQUENCE [LARGE SCALE GENOMIC DNA]</scope>
    <source>
        <strain evidence="5 6">AM42-11AC</strain>
    </source>
</reference>
<dbReference type="InterPro" id="IPR018062">
    <property type="entry name" value="HTH_AraC-typ_CS"/>
</dbReference>
<dbReference type="AlphaFoldDB" id="A0A3E2UZN5"/>
<feature type="domain" description="HTH araC/xylS-type" evidence="4">
    <location>
        <begin position="213"/>
        <end position="310"/>
    </location>
</feature>
<evidence type="ECO:0000313" key="6">
    <source>
        <dbReference type="Proteomes" id="UP000261079"/>
    </source>
</evidence>
<dbReference type="SUPFAM" id="SSF46689">
    <property type="entry name" value="Homeodomain-like"/>
    <property type="match status" value="2"/>
</dbReference>
<organism evidence="5 6">
    <name type="scientific">Faecalibacterium prausnitzii</name>
    <dbReference type="NCBI Taxonomy" id="853"/>
    <lineage>
        <taxon>Bacteria</taxon>
        <taxon>Bacillati</taxon>
        <taxon>Bacillota</taxon>
        <taxon>Clostridia</taxon>
        <taxon>Eubacteriales</taxon>
        <taxon>Oscillospiraceae</taxon>
        <taxon>Faecalibacterium</taxon>
    </lineage>
</organism>
<comment type="caution">
    <text evidence="5">The sequence shown here is derived from an EMBL/GenBank/DDBJ whole genome shotgun (WGS) entry which is preliminary data.</text>
</comment>
<dbReference type="Pfam" id="PF12833">
    <property type="entry name" value="HTH_18"/>
    <property type="match status" value="1"/>
</dbReference>
<dbReference type="PANTHER" id="PTHR43280">
    <property type="entry name" value="ARAC-FAMILY TRANSCRIPTIONAL REGULATOR"/>
    <property type="match status" value="1"/>
</dbReference>
<keyword evidence="3" id="KW-0804">Transcription</keyword>
<dbReference type="Gene3D" id="1.10.10.60">
    <property type="entry name" value="Homeodomain-like"/>
    <property type="match status" value="2"/>
</dbReference>
<evidence type="ECO:0000256" key="2">
    <source>
        <dbReference type="ARBA" id="ARBA00023125"/>
    </source>
</evidence>
<dbReference type="InterPro" id="IPR009057">
    <property type="entry name" value="Homeodomain-like_sf"/>
</dbReference>
<keyword evidence="1" id="KW-0805">Transcription regulation</keyword>
<dbReference type="Pfam" id="PF02311">
    <property type="entry name" value="AraC_binding"/>
    <property type="match status" value="1"/>
</dbReference>
<dbReference type="PROSITE" id="PS00041">
    <property type="entry name" value="HTH_ARAC_FAMILY_1"/>
    <property type="match status" value="1"/>
</dbReference>
<sequence>MKLDFLMDNAEQDQMWRFVAQAVAIRDNMVAQQNSSNILQGVKMTSLYTQTHRSVTYANDAVSLHSHDFYELLLCRSSCSPEYLVGSERYLLRKGDIILIRPGVSHRFLLRKDVSGPYNRDVLWVSQRMIDMLFQLDEELNTLAPACVLRTTGTQWEFLPDLFHKGVVESEKRGIGWQSMVLANTIQILICLFRASQDPQDNSSCKEKTVLLDRIMAYLEENFATRVTLADTANHFYVSESTITHMFHNKMGVSFYRCLTQLRLIHAKSLIVEGVPMSDVGQQVGFADYSTFYRAFKKEYGISPQQYLSCYRAAAGQIVVDLPQNIDSSQL</sequence>
<name>A0A3E2UZN5_9FIRM</name>